<dbReference type="InterPro" id="IPR050832">
    <property type="entry name" value="Bact_Acetyltransf"/>
</dbReference>
<dbReference type="GO" id="GO:0016747">
    <property type="term" value="F:acyltransferase activity, transferring groups other than amino-acyl groups"/>
    <property type="evidence" value="ECO:0007669"/>
    <property type="project" value="InterPro"/>
</dbReference>
<dbReference type="AlphaFoldDB" id="A0A1G9DMC5"/>
<organism evidence="4 5">
    <name type="scientific">Actinopolyspora mzabensis</name>
    <dbReference type="NCBI Taxonomy" id="995066"/>
    <lineage>
        <taxon>Bacteria</taxon>
        <taxon>Bacillati</taxon>
        <taxon>Actinomycetota</taxon>
        <taxon>Actinomycetes</taxon>
        <taxon>Actinopolysporales</taxon>
        <taxon>Actinopolysporaceae</taxon>
        <taxon>Actinopolyspora</taxon>
    </lineage>
</organism>
<dbReference type="OrthoDB" id="70840at2"/>
<keyword evidence="1 4" id="KW-0808">Transferase</keyword>
<dbReference type="InterPro" id="IPR000182">
    <property type="entry name" value="GNAT_dom"/>
</dbReference>
<dbReference type="InterPro" id="IPR016181">
    <property type="entry name" value="Acyl_CoA_acyltransferase"/>
</dbReference>
<evidence type="ECO:0000313" key="4">
    <source>
        <dbReference type="EMBL" id="SDK64915.1"/>
    </source>
</evidence>
<name>A0A1G9DMC5_ACTMZ</name>
<gene>
    <name evidence="4" type="ORF">SAMN04487820_110177</name>
</gene>
<sequence>MRIEISRYDHPDATELVRQVQQEYVHRYGGPDSTPLLPEDFLPPRGLFLIGYHAELPVAIGGWRSQDSDVDGFEDGDAEMKRMYVVPGARGAGFARAVLAELENTAARAGRKRMVLETGLQQPEAIGLYESSGYHETAKFGVYREEPDSRCFAKELN</sequence>
<dbReference type="EMBL" id="FNFM01000010">
    <property type="protein sequence ID" value="SDK64915.1"/>
    <property type="molecule type" value="Genomic_DNA"/>
</dbReference>
<dbReference type="PANTHER" id="PTHR43877:SF2">
    <property type="entry name" value="AMINOALKYLPHOSPHONATE N-ACETYLTRANSFERASE-RELATED"/>
    <property type="match status" value="1"/>
</dbReference>
<dbReference type="CDD" id="cd04301">
    <property type="entry name" value="NAT_SF"/>
    <property type="match status" value="1"/>
</dbReference>
<dbReference type="RefSeq" id="WP_092630079.1">
    <property type="nucleotide sequence ID" value="NZ_FNFM01000010.1"/>
</dbReference>
<feature type="domain" description="N-acetyltransferase" evidence="3">
    <location>
        <begin position="3"/>
        <end position="157"/>
    </location>
</feature>
<evidence type="ECO:0000256" key="2">
    <source>
        <dbReference type="ARBA" id="ARBA00023315"/>
    </source>
</evidence>
<dbReference type="Pfam" id="PF00583">
    <property type="entry name" value="Acetyltransf_1"/>
    <property type="match status" value="1"/>
</dbReference>
<evidence type="ECO:0000259" key="3">
    <source>
        <dbReference type="PROSITE" id="PS51186"/>
    </source>
</evidence>
<dbReference type="Proteomes" id="UP000199213">
    <property type="component" value="Unassembled WGS sequence"/>
</dbReference>
<dbReference type="SUPFAM" id="SSF55729">
    <property type="entry name" value="Acyl-CoA N-acyltransferases (Nat)"/>
    <property type="match status" value="1"/>
</dbReference>
<protein>
    <submittedName>
        <fullName evidence="4">Acetyltransferase (GNAT) family protein</fullName>
    </submittedName>
</protein>
<proteinExistence type="predicted"/>
<dbReference type="PANTHER" id="PTHR43877">
    <property type="entry name" value="AMINOALKYLPHOSPHONATE N-ACETYLTRANSFERASE-RELATED-RELATED"/>
    <property type="match status" value="1"/>
</dbReference>
<keyword evidence="2" id="KW-0012">Acyltransferase</keyword>
<keyword evidence="5" id="KW-1185">Reference proteome</keyword>
<evidence type="ECO:0000256" key="1">
    <source>
        <dbReference type="ARBA" id="ARBA00022679"/>
    </source>
</evidence>
<dbReference type="Gene3D" id="3.40.630.30">
    <property type="match status" value="1"/>
</dbReference>
<reference evidence="5" key="1">
    <citation type="submission" date="2016-10" db="EMBL/GenBank/DDBJ databases">
        <authorList>
            <person name="Varghese N."/>
            <person name="Submissions S."/>
        </authorList>
    </citation>
    <scope>NUCLEOTIDE SEQUENCE [LARGE SCALE GENOMIC DNA]</scope>
    <source>
        <strain evidence="5">DSM 45460</strain>
    </source>
</reference>
<dbReference type="PROSITE" id="PS51186">
    <property type="entry name" value="GNAT"/>
    <property type="match status" value="1"/>
</dbReference>
<accession>A0A1G9DMC5</accession>
<evidence type="ECO:0000313" key="5">
    <source>
        <dbReference type="Proteomes" id="UP000199213"/>
    </source>
</evidence>